<dbReference type="EMBL" id="MU150312">
    <property type="protein sequence ID" value="KAF9459694.1"/>
    <property type="molecule type" value="Genomic_DNA"/>
</dbReference>
<dbReference type="OrthoDB" id="543511at2759"/>
<organism evidence="1 2">
    <name type="scientific">Collybia nuda</name>
    <dbReference type="NCBI Taxonomy" id="64659"/>
    <lineage>
        <taxon>Eukaryota</taxon>
        <taxon>Fungi</taxon>
        <taxon>Dikarya</taxon>
        <taxon>Basidiomycota</taxon>
        <taxon>Agaricomycotina</taxon>
        <taxon>Agaricomycetes</taxon>
        <taxon>Agaricomycetidae</taxon>
        <taxon>Agaricales</taxon>
        <taxon>Tricholomatineae</taxon>
        <taxon>Clitocybaceae</taxon>
        <taxon>Collybia</taxon>
    </lineage>
</organism>
<dbReference type="AlphaFoldDB" id="A0A9P5XZ23"/>
<dbReference type="Proteomes" id="UP000807353">
    <property type="component" value="Unassembled WGS sequence"/>
</dbReference>
<proteinExistence type="predicted"/>
<evidence type="ECO:0000313" key="2">
    <source>
        <dbReference type="Proteomes" id="UP000807353"/>
    </source>
</evidence>
<accession>A0A9P5XZ23</accession>
<reference evidence="1" key="1">
    <citation type="submission" date="2020-11" db="EMBL/GenBank/DDBJ databases">
        <authorList>
            <consortium name="DOE Joint Genome Institute"/>
            <person name="Ahrendt S."/>
            <person name="Riley R."/>
            <person name="Andreopoulos W."/>
            <person name="Labutti K."/>
            <person name="Pangilinan J."/>
            <person name="Ruiz-Duenas F.J."/>
            <person name="Barrasa J.M."/>
            <person name="Sanchez-Garcia M."/>
            <person name="Camarero S."/>
            <person name="Miyauchi S."/>
            <person name="Serrano A."/>
            <person name="Linde D."/>
            <person name="Babiker R."/>
            <person name="Drula E."/>
            <person name="Ayuso-Fernandez I."/>
            <person name="Pacheco R."/>
            <person name="Padilla G."/>
            <person name="Ferreira P."/>
            <person name="Barriuso J."/>
            <person name="Kellner H."/>
            <person name="Castanera R."/>
            <person name="Alfaro M."/>
            <person name="Ramirez L."/>
            <person name="Pisabarro A.G."/>
            <person name="Kuo A."/>
            <person name="Tritt A."/>
            <person name="Lipzen A."/>
            <person name="He G."/>
            <person name="Yan M."/>
            <person name="Ng V."/>
            <person name="Cullen D."/>
            <person name="Martin F."/>
            <person name="Rosso M.-N."/>
            <person name="Henrissat B."/>
            <person name="Hibbett D."/>
            <person name="Martinez A.T."/>
            <person name="Grigoriev I.V."/>
        </authorList>
    </citation>
    <scope>NUCLEOTIDE SEQUENCE</scope>
    <source>
        <strain evidence="1">CBS 247.69</strain>
    </source>
</reference>
<name>A0A9P5XZ23_9AGAR</name>
<evidence type="ECO:0008006" key="3">
    <source>
        <dbReference type="Google" id="ProtNLM"/>
    </source>
</evidence>
<comment type="caution">
    <text evidence="1">The sequence shown here is derived from an EMBL/GenBank/DDBJ whole genome shotgun (WGS) entry which is preliminary data.</text>
</comment>
<feature type="non-terminal residue" evidence="1">
    <location>
        <position position="1"/>
    </location>
</feature>
<keyword evidence="2" id="KW-1185">Reference proteome</keyword>
<sequence length="78" mass="9649">PDNYQVHQLHNKSNRVCVTIQCYQYASEDRAHDEYFKYLNSNTGRKESFYPDSDWDFVSFRNKVREEWNIHLKELEWE</sequence>
<gene>
    <name evidence="1" type="ORF">BDZ94DRAFT_1171237</name>
</gene>
<protein>
    <recommendedName>
        <fullName evidence="3">Cysteine dioxygenase</fullName>
    </recommendedName>
</protein>
<evidence type="ECO:0000313" key="1">
    <source>
        <dbReference type="EMBL" id="KAF9459694.1"/>
    </source>
</evidence>